<sequence length="503" mass="58170">MAQINFKGKTFVQNHHLLVKYHELIPVKEKSLTGKVSLHDNLIIHGDNLIALKALLPLYAGKIKCIYIDPPYNTGNEKWVYNDNVNSPMMQDWLGKTVDREDLTRHDKWLCMMMPRLKLLRELLRDDGAIFVSIDYNEEAHLRMLLNEIFGEENYRNTLAVARVKKNIQEREKVRSVNFGYDTVIFYAKSEQCLINPPKRIHKKGARWHAFDAPGIRPTMEYELFGQKPPTGRHWMFEEDKAIRMISNGELRKNPKTGTVQYLLGASDFTLLDTDWTDLQEYDSKWGFQNGEKNIDLVKRIIRMVDEPGALILDSFAGSGTTAHAVLNLNQQGGDRHFILIECEDYADSITAERFRRVINGVPSAKDEGLKRGLDGTFSFFELGKPIELESILDGNSLPSYNELARYVFYTATGEEFDEQVVDEKKCYIGESRNYQVFLFYEPDLNKLKNLALTLDMAKGLPQLKGDKRRLVFAPTKYLDQDHLDQHRIDFAQLPFEIYELTR</sequence>
<dbReference type="EMBL" id="JACQWF010000010">
    <property type="protein sequence ID" value="MBI4594781.1"/>
    <property type="molecule type" value="Genomic_DNA"/>
</dbReference>
<evidence type="ECO:0000256" key="3">
    <source>
        <dbReference type="ARBA" id="ARBA00022603"/>
    </source>
</evidence>
<dbReference type="GO" id="GO:0009007">
    <property type="term" value="F:site-specific DNA-methyltransferase (adenine-specific) activity"/>
    <property type="evidence" value="ECO:0007669"/>
    <property type="project" value="UniProtKB-EC"/>
</dbReference>
<evidence type="ECO:0000259" key="7">
    <source>
        <dbReference type="Pfam" id="PF01555"/>
    </source>
</evidence>
<comment type="caution">
    <text evidence="8">The sequence shown here is derived from an EMBL/GenBank/DDBJ whole genome shotgun (WGS) entry which is preliminary data.</text>
</comment>
<comment type="similarity">
    <text evidence="1">Belongs to the N(4)/N(6)-methyltransferase family.</text>
</comment>
<dbReference type="PRINTS" id="PR00506">
    <property type="entry name" value="D21N6MTFRASE"/>
</dbReference>
<comment type="catalytic activity">
    <reaction evidence="6">
        <text>a 2'-deoxyadenosine in DNA + S-adenosyl-L-methionine = an N(6)-methyl-2'-deoxyadenosine in DNA + S-adenosyl-L-homocysteine + H(+)</text>
        <dbReference type="Rhea" id="RHEA:15197"/>
        <dbReference type="Rhea" id="RHEA-COMP:12418"/>
        <dbReference type="Rhea" id="RHEA-COMP:12419"/>
        <dbReference type="ChEBI" id="CHEBI:15378"/>
        <dbReference type="ChEBI" id="CHEBI:57856"/>
        <dbReference type="ChEBI" id="CHEBI:59789"/>
        <dbReference type="ChEBI" id="CHEBI:90615"/>
        <dbReference type="ChEBI" id="CHEBI:90616"/>
        <dbReference type="EC" id="2.1.1.72"/>
    </reaction>
</comment>
<reference evidence="8" key="1">
    <citation type="submission" date="2020-07" db="EMBL/GenBank/DDBJ databases">
        <title>Huge and variable diversity of episymbiotic CPR bacteria and DPANN archaea in groundwater ecosystems.</title>
        <authorList>
            <person name="He C.Y."/>
            <person name="Keren R."/>
            <person name="Whittaker M."/>
            <person name="Farag I.F."/>
            <person name="Doudna J."/>
            <person name="Cate J.H.D."/>
            <person name="Banfield J.F."/>
        </authorList>
    </citation>
    <scope>NUCLEOTIDE SEQUENCE</scope>
    <source>
        <strain evidence="8">NC_groundwater_1482_Ag_S-0.65um_47_24</strain>
    </source>
</reference>
<keyword evidence="5" id="KW-0949">S-adenosyl-L-methionine</keyword>
<keyword evidence="3" id="KW-0489">Methyltransferase</keyword>
<dbReference type="GO" id="GO:0003677">
    <property type="term" value="F:DNA binding"/>
    <property type="evidence" value="ECO:0007669"/>
    <property type="project" value="InterPro"/>
</dbReference>
<dbReference type="SUPFAM" id="SSF53335">
    <property type="entry name" value="S-adenosyl-L-methionine-dependent methyltransferases"/>
    <property type="match status" value="1"/>
</dbReference>
<dbReference type="InterPro" id="IPR002295">
    <property type="entry name" value="N4/N6-MTase_EcoPI_Mod-like"/>
</dbReference>
<dbReference type="GO" id="GO:0008170">
    <property type="term" value="F:N-methyltransferase activity"/>
    <property type="evidence" value="ECO:0007669"/>
    <property type="project" value="InterPro"/>
</dbReference>
<dbReference type="GO" id="GO:0032259">
    <property type="term" value="P:methylation"/>
    <property type="evidence" value="ECO:0007669"/>
    <property type="project" value="UniProtKB-KW"/>
</dbReference>
<evidence type="ECO:0000256" key="6">
    <source>
        <dbReference type="ARBA" id="ARBA00047942"/>
    </source>
</evidence>
<organism evidence="8 9">
    <name type="scientific">Tectimicrobiota bacterium</name>
    <dbReference type="NCBI Taxonomy" id="2528274"/>
    <lineage>
        <taxon>Bacteria</taxon>
        <taxon>Pseudomonadati</taxon>
        <taxon>Nitrospinota/Tectimicrobiota group</taxon>
        <taxon>Candidatus Tectimicrobiota</taxon>
    </lineage>
</organism>
<dbReference type="InterPro" id="IPR002941">
    <property type="entry name" value="DNA_methylase_N4/N6"/>
</dbReference>
<protein>
    <recommendedName>
        <fullName evidence="2">site-specific DNA-methyltransferase (adenine-specific)</fullName>
        <ecNumber evidence="2">2.1.1.72</ecNumber>
    </recommendedName>
</protein>
<dbReference type="AlphaFoldDB" id="A0A933LPY4"/>
<dbReference type="EC" id="2.1.1.72" evidence="2"/>
<dbReference type="Proteomes" id="UP000772181">
    <property type="component" value="Unassembled WGS sequence"/>
</dbReference>
<dbReference type="Gene3D" id="3.40.50.150">
    <property type="entry name" value="Vaccinia Virus protein VP39"/>
    <property type="match status" value="1"/>
</dbReference>
<dbReference type="Pfam" id="PF01555">
    <property type="entry name" value="N6_N4_Mtase"/>
    <property type="match status" value="1"/>
</dbReference>
<proteinExistence type="inferred from homology"/>
<gene>
    <name evidence="8" type="ORF">HY730_00195</name>
</gene>
<evidence type="ECO:0000256" key="1">
    <source>
        <dbReference type="ARBA" id="ARBA00006594"/>
    </source>
</evidence>
<evidence type="ECO:0000313" key="8">
    <source>
        <dbReference type="EMBL" id="MBI4594781.1"/>
    </source>
</evidence>
<name>A0A933LPY4_UNCTE</name>
<feature type="domain" description="DNA methylase N-4/N-6" evidence="7">
    <location>
        <begin position="63"/>
        <end position="346"/>
    </location>
</feature>
<evidence type="ECO:0000256" key="4">
    <source>
        <dbReference type="ARBA" id="ARBA00022679"/>
    </source>
</evidence>
<dbReference type="InterPro" id="IPR002052">
    <property type="entry name" value="DNA_methylase_N6_adenine_CS"/>
</dbReference>
<dbReference type="PROSITE" id="PS00092">
    <property type="entry name" value="N6_MTASE"/>
    <property type="match status" value="1"/>
</dbReference>
<dbReference type="InterPro" id="IPR029063">
    <property type="entry name" value="SAM-dependent_MTases_sf"/>
</dbReference>
<evidence type="ECO:0000256" key="5">
    <source>
        <dbReference type="ARBA" id="ARBA00022691"/>
    </source>
</evidence>
<accession>A0A933LPY4</accession>
<evidence type="ECO:0000313" key="9">
    <source>
        <dbReference type="Proteomes" id="UP000772181"/>
    </source>
</evidence>
<keyword evidence="4" id="KW-0808">Transferase</keyword>
<evidence type="ECO:0000256" key="2">
    <source>
        <dbReference type="ARBA" id="ARBA00011900"/>
    </source>
</evidence>